<dbReference type="RefSeq" id="WP_157177057.1">
    <property type="nucleotide sequence ID" value="NZ_BMJP01000005.1"/>
</dbReference>
<protein>
    <recommendedName>
        <fullName evidence="4">M23 family peptidase</fullName>
    </recommendedName>
</protein>
<evidence type="ECO:0008006" key="4">
    <source>
        <dbReference type="Google" id="ProtNLM"/>
    </source>
</evidence>
<proteinExistence type="predicted"/>
<dbReference type="EMBL" id="JACIJR010000007">
    <property type="protein sequence ID" value="MBB5730418.1"/>
    <property type="molecule type" value="Genomic_DNA"/>
</dbReference>
<organism evidence="2 3">
    <name type="scientific">Sphingomonas prati</name>
    <dbReference type="NCBI Taxonomy" id="1843237"/>
    <lineage>
        <taxon>Bacteria</taxon>
        <taxon>Pseudomonadati</taxon>
        <taxon>Pseudomonadota</taxon>
        <taxon>Alphaproteobacteria</taxon>
        <taxon>Sphingomonadales</taxon>
        <taxon>Sphingomonadaceae</taxon>
        <taxon>Sphingomonas</taxon>
    </lineage>
</organism>
<keyword evidence="1" id="KW-0732">Signal</keyword>
<feature type="signal peptide" evidence="1">
    <location>
        <begin position="1"/>
        <end position="19"/>
    </location>
</feature>
<accession>A0A7W9BVH8</accession>
<gene>
    <name evidence="2" type="ORF">FHS99_002921</name>
</gene>
<evidence type="ECO:0000313" key="2">
    <source>
        <dbReference type="EMBL" id="MBB5730418.1"/>
    </source>
</evidence>
<feature type="chain" id="PRO_5031094250" description="M23 family peptidase" evidence="1">
    <location>
        <begin position="20"/>
        <end position="89"/>
    </location>
</feature>
<dbReference type="Proteomes" id="UP000546701">
    <property type="component" value="Unassembled WGS sequence"/>
</dbReference>
<keyword evidence="3" id="KW-1185">Reference proteome</keyword>
<name>A0A7W9BVH8_9SPHN</name>
<sequence>MRHVLLCALLATVPVAAIAASDKPVFGPLPAWVRPVPLPATPPADDAPLRILLTDQQVAIEPTRQTVYATTTILIQTPQGLAAGNISLP</sequence>
<evidence type="ECO:0000313" key="3">
    <source>
        <dbReference type="Proteomes" id="UP000546701"/>
    </source>
</evidence>
<reference evidence="2 3" key="1">
    <citation type="submission" date="2020-08" db="EMBL/GenBank/DDBJ databases">
        <title>Genomic Encyclopedia of Type Strains, Phase IV (KMG-IV): sequencing the most valuable type-strain genomes for metagenomic binning, comparative biology and taxonomic classification.</title>
        <authorList>
            <person name="Goeker M."/>
        </authorList>
    </citation>
    <scope>NUCLEOTIDE SEQUENCE [LARGE SCALE GENOMIC DNA]</scope>
    <source>
        <strain evidence="2 3">DSM 103336</strain>
    </source>
</reference>
<evidence type="ECO:0000256" key="1">
    <source>
        <dbReference type="SAM" id="SignalP"/>
    </source>
</evidence>
<dbReference type="AlphaFoldDB" id="A0A7W9BVH8"/>
<comment type="caution">
    <text evidence="2">The sequence shown here is derived from an EMBL/GenBank/DDBJ whole genome shotgun (WGS) entry which is preliminary data.</text>
</comment>